<gene>
    <name evidence="15" type="primary">ptsP</name>
    <name evidence="15" type="ORF">DS837_21065</name>
</gene>
<dbReference type="InterPro" id="IPR008279">
    <property type="entry name" value="PEP-util_enz_mobile_dom"/>
</dbReference>
<sequence length="767" mass="83365">MNGVVGDIPASSPGFDGAASRRLLARLRDVMAGSGSGQERLDKIVTLIGMEMGADVCSCYVMRAGEVLELFSTLGLNQDAVHNTRLRVGEGIVGDIAGHARPIALDNAPSHPSFAYRPETGEDPFLSLAGVPILRGGKVRGVLVIQHKDRRRYTEVEVETLQTIAMVVAELVAQGELVNPQEVASTGDPALLPARLSGTALASGLATGMAVIHRPQLTIRQMVAEDAESELVRLNTAIATMHSAIDDLLNAAALAGLSEPKDILETYRMFAEDRGWLSRIREAIRMGLTAEAAVQQVQNDTRARMSHLTDPYIRERLLDLEDLTNRLLQHLAGRRSEAADGGTLPDDIILVARSMGPAELLDYDQRRLRGVILEEGSPSSHVCIVARALNIPVVQAPDALNRIEPLDPVIVDGDHGQAFVRPAEDIQMAFVEAVALRARKEEMYEKIRAQPSVTRDGVPISIQLNCGLLIDLPHLKASGAEGIGLYRTEIPFMVRSTYPDVHAQTDLYSRILDQTDDKPVVFRTLDVGGDKMLPYIAASEGEENPALGWRAIRIGLDHPSLLRQQLRALLRASAGRPLSVMFPMIAEVAEFDAARRLLDLEINRLEGQGGEPPSRVRVGTMIEVPALLWQLPALLPRVDFLSVGSNDLTQYIFASDRGNPRTSGRYDPLSPAMLSLLRRLVEACGDAGVPVSICGEMAGRPLDAMALIGIGFRSLSMSPPSVGPVKTMLRSLDVAALRQYMNGLYLRGDHSLRDKLRSFAKDHGVII</sequence>
<reference evidence="15 16" key="1">
    <citation type="submission" date="2018-07" db="EMBL/GenBank/DDBJ databases">
        <title>Genome sequence of Roseomonas fauriae ATCC 49958.</title>
        <authorList>
            <person name="Sant'Anna F.H."/>
            <person name="Baldani J.I."/>
            <person name="Zilli J.E."/>
            <person name="Reis V.M."/>
            <person name="Hartmann A."/>
            <person name="Cruz L."/>
            <person name="de Souza E.M."/>
            <person name="de Oliveira Pedrosa F."/>
            <person name="Passaglia L.M.P."/>
        </authorList>
    </citation>
    <scope>NUCLEOTIDE SEQUENCE [LARGE SCALE GENOMIC DNA]</scope>
    <source>
        <strain evidence="15 16">ATCC 49958</strain>
    </source>
</reference>
<evidence type="ECO:0000256" key="7">
    <source>
        <dbReference type="ARBA" id="ARBA00022490"/>
    </source>
</evidence>
<dbReference type="InterPro" id="IPR036637">
    <property type="entry name" value="Phosphohistidine_dom_sf"/>
</dbReference>
<dbReference type="GO" id="GO:0008965">
    <property type="term" value="F:phosphoenolpyruvate-protein phosphotransferase activity"/>
    <property type="evidence" value="ECO:0007669"/>
    <property type="project" value="UniProtKB-EC"/>
</dbReference>
<evidence type="ECO:0000256" key="8">
    <source>
        <dbReference type="ARBA" id="ARBA00022597"/>
    </source>
</evidence>
<dbReference type="RefSeq" id="WP_149166562.1">
    <property type="nucleotide sequence ID" value="NZ_QOKV01000015.1"/>
</dbReference>
<dbReference type="Proteomes" id="UP000476837">
    <property type="component" value="Unassembled WGS sequence"/>
</dbReference>
<dbReference type="PRINTS" id="PR01736">
    <property type="entry name" value="PHPHTRNFRASE"/>
</dbReference>
<evidence type="ECO:0000256" key="5">
    <source>
        <dbReference type="ARBA" id="ARBA00012232"/>
    </source>
</evidence>
<keyword evidence="15" id="KW-0670">Pyruvate</keyword>
<dbReference type="InterPro" id="IPR003018">
    <property type="entry name" value="GAF"/>
</dbReference>
<evidence type="ECO:0000256" key="1">
    <source>
        <dbReference type="ARBA" id="ARBA00000683"/>
    </source>
</evidence>
<feature type="domain" description="GAF" evidence="14">
    <location>
        <begin position="36"/>
        <end position="182"/>
    </location>
</feature>
<dbReference type="InterPro" id="IPR050499">
    <property type="entry name" value="PEP-utilizing_PTS_enzyme"/>
</dbReference>
<comment type="similarity">
    <text evidence="4">Belongs to the PEP-utilizing enzyme family.</text>
</comment>
<dbReference type="InterPro" id="IPR029016">
    <property type="entry name" value="GAF-like_dom_sf"/>
</dbReference>
<dbReference type="AlphaFoldDB" id="A0A6L3AWN4"/>
<evidence type="ECO:0000313" key="15">
    <source>
        <dbReference type="EMBL" id="KAA0682096.1"/>
    </source>
</evidence>
<dbReference type="InterPro" id="IPR040442">
    <property type="entry name" value="Pyrv_kinase-like_dom_sf"/>
</dbReference>
<dbReference type="GO" id="GO:0005737">
    <property type="term" value="C:cytoplasm"/>
    <property type="evidence" value="ECO:0007669"/>
    <property type="project" value="UniProtKB-SubCell"/>
</dbReference>
<dbReference type="GO" id="GO:0009401">
    <property type="term" value="P:phosphoenolpyruvate-dependent sugar phosphotransferase system"/>
    <property type="evidence" value="ECO:0007669"/>
    <property type="project" value="UniProtKB-KW"/>
</dbReference>
<dbReference type="EMBL" id="QOKV01000015">
    <property type="protein sequence ID" value="KAA0682096.1"/>
    <property type="molecule type" value="Genomic_DNA"/>
</dbReference>
<dbReference type="Pfam" id="PF02896">
    <property type="entry name" value="PEP-utilizers_C"/>
    <property type="match status" value="1"/>
</dbReference>
<keyword evidence="7" id="KW-0963">Cytoplasm</keyword>
<keyword evidence="8" id="KW-0762">Sugar transport</keyword>
<dbReference type="Gene3D" id="3.20.20.60">
    <property type="entry name" value="Phosphoenolpyruvate-binding domains"/>
    <property type="match status" value="1"/>
</dbReference>
<keyword evidence="10" id="KW-0598">Phosphotransferase system</keyword>
<proteinExistence type="inferred from homology"/>
<dbReference type="PROSITE" id="PS00742">
    <property type="entry name" value="PEP_ENZYMES_2"/>
    <property type="match status" value="1"/>
</dbReference>
<dbReference type="SMART" id="SM00065">
    <property type="entry name" value="GAF"/>
    <property type="match status" value="1"/>
</dbReference>
<dbReference type="GO" id="GO:0046872">
    <property type="term" value="F:metal ion binding"/>
    <property type="evidence" value="ECO:0007669"/>
    <property type="project" value="UniProtKB-KW"/>
</dbReference>
<evidence type="ECO:0000313" key="16">
    <source>
        <dbReference type="Proteomes" id="UP000476837"/>
    </source>
</evidence>
<dbReference type="Pfam" id="PF05524">
    <property type="entry name" value="PEP-utilisers_N"/>
    <property type="match status" value="1"/>
</dbReference>
<dbReference type="InterPro" id="IPR000121">
    <property type="entry name" value="PEP_util_C"/>
</dbReference>
<evidence type="ECO:0000256" key="13">
    <source>
        <dbReference type="ARBA" id="ARBA00022842"/>
    </source>
</evidence>
<dbReference type="InterPro" id="IPR006318">
    <property type="entry name" value="PTS_EI-like"/>
</dbReference>
<comment type="caution">
    <text evidence="15">The sequence shown here is derived from an EMBL/GenBank/DDBJ whole genome shotgun (WGS) entry which is preliminary data.</text>
</comment>
<evidence type="ECO:0000256" key="4">
    <source>
        <dbReference type="ARBA" id="ARBA00007837"/>
    </source>
</evidence>
<name>A0A6L3AWN4_AZOBR</name>
<dbReference type="Gene3D" id="3.50.30.10">
    <property type="entry name" value="Phosphohistidine domain"/>
    <property type="match status" value="1"/>
</dbReference>
<dbReference type="InterPro" id="IPR008731">
    <property type="entry name" value="PTS_EIN"/>
</dbReference>
<dbReference type="Pfam" id="PF01590">
    <property type="entry name" value="GAF"/>
    <property type="match status" value="1"/>
</dbReference>
<evidence type="ECO:0000256" key="11">
    <source>
        <dbReference type="ARBA" id="ARBA00022723"/>
    </source>
</evidence>
<evidence type="ECO:0000256" key="3">
    <source>
        <dbReference type="ARBA" id="ARBA00004496"/>
    </source>
</evidence>
<comment type="subcellular location">
    <subcellularLocation>
        <location evidence="3">Cytoplasm</location>
    </subcellularLocation>
</comment>
<dbReference type="SUPFAM" id="SSF47831">
    <property type="entry name" value="Enzyme I of the PEP:sugar phosphotransferase system HPr-binding (sub)domain"/>
    <property type="match status" value="1"/>
</dbReference>
<dbReference type="InterPro" id="IPR015813">
    <property type="entry name" value="Pyrv/PenolPyrv_kinase-like_dom"/>
</dbReference>
<dbReference type="SUPFAM" id="SSF55781">
    <property type="entry name" value="GAF domain-like"/>
    <property type="match status" value="1"/>
</dbReference>
<dbReference type="PANTHER" id="PTHR46244">
    <property type="entry name" value="PHOSPHOENOLPYRUVATE-PROTEIN PHOSPHOTRANSFERASE"/>
    <property type="match status" value="1"/>
</dbReference>
<dbReference type="NCBIfam" id="TIGR01417">
    <property type="entry name" value="PTS_I_fam"/>
    <property type="match status" value="1"/>
</dbReference>
<dbReference type="SUPFAM" id="SSF52009">
    <property type="entry name" value="Phosphohistidine domain"/>
    <property type="match status" value="1"/>
</dbReference>
<dbReference type="PANTHER" id="PTHR46244:SF6">
    <property type="entry name" value="PHOSPHOENOLPYRUVATE-PROTEIN PHOSPHOTRANSFERASE"/>
    <property type="match status" value="1"/>
</dbReference>
<keyword evidence="6" id="KW-0813">Transport</keyword>
<keyword evidence="12" id="KW-0418">Kinase</keyword>
<dbReference type="EC" id="2.7.3.9" evidence="5"/>
<keyword evidence="13" id="KW-0460">Magnesium</keyword>
<evidence type="ECO:0000256" key="12">
    <source>
        <dbReference type="ARBA" id="ARBA00022777"/>
    </source>
</evidence>
<comment type="catalytic activity">
    <reaction evidence="1">
        <text>L-histidyl-[protein] + phosphoenolpyruvate = N(pros)-phospho-L-histidyl-[protein] + pyruvate</text>
        <dbReference type="Rhea" id="RHEA:23880"/>
        <dbReference type="Rhea" id="RHEA-COMP:9745"/>
        <dbReference type="Rhea" id="RHEA-COMP:9746"/>
        <dbReference type="ChEBI" id="CHEBI:15361"/>
        <dbReference type="ChEBI" id="CHEBI:29979"/>
        <dbReference type="ChEBI" id="CHEBI:58702"/>
        <dbReference type="ChEBI" id="CHEBI:64837"/>
        <dbReference type="EC" id="2.7.3.9"/>
    </reaction>
</comment>
<evidence type="ECO:0000256" key="2">
    <source>
        <dbReference type="ARBA" id="ARBA00001946"/>
    </source>
</evidence>
<dbReference type="SUPFAM" id="SSF51621">
    <property type="entry name" value="Phosphoenolpyruvate/pyruvate domain"/>
    <property type="match status" value="1"/>
</dbReference>
<protein>
    <recommendedName>
        <fullName evidence="5">phosphoenolpyruvate--protein phosphotransferase</fullName>
        <ecNumber evidence="5">2.7.3.9</ecNumber>
    </recommendedName>
</protein>
<dbReference type="Gene3D" id="3.30.450.40">
    <property type="match status" value="1"/>
</dbReference>
<keyword evidence="11" id="KW-0479">Metal-binding</keyword>
<evidence type="ECO:0000256" key="9">
    <source>
        <dbReference type="ARBA" id="ARBA00022679"/>
    </source>
</evidence>
<accession>A0A6L3AWN4</accession>
<dbReference type="GO" id="GO:0016301">
    <property type="term" value="F:kinase activity"/>
    <property type="evidence" value="ECO:0007669"/>
    <property type="project" value="UniProtKB-KW"/>
</dbReference>
<organism evidence="15 16">
    <name type="scientific">Azospirillum brasilense</name>
    <dbReference type="NCBI Taxonomy" id="192"/>
    <lineage>
        <taxon>Bacteria</taxon>
        <taxon>Pseudomonadati</taxon>
        <taxon>Pseudomonadota</taxon>
        <taxon>Alphaproteobacteria</taxon>
        <taxon>Rhodospirillales</taxon>
        <taxon>Azospirillaceae</taxon>
        <taxon>Azospirillum</taxon>
    </lineage>
</organism>
<evidence type="ECO:0000256" key="10">
    <source>
        <dbReference type="ARBA" id="ARBA00022683"/>
    </source>
</evidence>
<comment type="cofactor">
    <cofactor evidence="2">
        <name>Mg(2+)</name>
        <dbReference type="ChEBI" id="CHEBI:18420"/>
    </cofactor>
</comment>
<keyword evidence="9 15" id="KW-0808">Transferase</keyword>
<dbReference type="InterPro" id="IPR023151">
    <property type="entry name" value="PEP_util_CS"/>
</dbReference>
<dbReference type="InterPro" id="IPR036618">
    <property type="entry name" value="PtsI_HPr-bd_sf"/>
</dbReference>
<dbReference type="Pfam" id="PF00391">
    <property type="entry name" value="PEP-utilizers"/>
    <property type="match status" value="1"/>
</dbReference>
<evidence type="ECO:0000256" key="6">
    <source>
        <dbReference type="ARBA" id="ARBA00022448"/>
    </source>
</evidence>
<dbReference type="Gene3D" id="1.10.274.10">
    <property type="entry name" value="PtsI, HPr-binding domain"/>
    <property type="match status" value="1"/>
</dbReference>
<evidence type="ECO:0000259" key="14">
    <source>
        <dbReference type="SMART" id="SM00065"/>
    </source>
</evidence>